<comment type="caution">
    <text evidence="1">The sequence shown here is derived from an EMBL/GenBank/DDBJ whole genome shotgun (WGS) entry which is preliminary data.</text>
</comment>
<dbReference type="RefSeq" id="WP_258421666.1">
    <property type="nucleotide sequence ID" value="NZ_JANAEZ010000001.1"/>
</dbReference>
<evidence type="ECO:0000313" key="2">
    <source>
        <dbReference type="Proteomes" id="UP001142175"/>
    </source>
</evidence>
<dbReference type="AlphaFoldDB" id="A0A9X2SXF8"/>
<sequence length="166" mass="18397">MRKLTLFIVFIIGPLAFLQSKAQTAKVEIKATATVLDNLQMVSIRDLDLISPPIIDQKISVSPIFSSYAGLFKIVGSPGTRIKINYLRTEWLEEQNEGLGKILAEYSLSAGYEDNQTQSFLLTPGEAIVTLNTSGILFVWLGSELDVSEATPGLYLSEFVLEFEYI</sequence>
<protein>
    <recommendedName>
        <fullName evidence="3">DUF4402 domain-containing protein</fullName>
    </recommendedName>
</protein>
<reference evidence="1" key="1">
    <citation type="submission" date="2022-08" db="EMBL/GenBank/DDBJ databases">
        <authorList>
            <person name="Zhang D."/>
        </authorList>
    </citation>
    <scope>NUCLEOTIDE SEQUENCE</scope>
    <source>
        <strain evidence="1">XJ19-11</strain>
    </source>
</reference>
<accession>A0A9X2SXF8</accession>
<evidence type="ECO:0000313" key="1">
    <source>
        <dbReference type="EMBL" id="MCR9013772.1"/>
    </source>
</evidence>
<dbReference type="Proteomes" id="UP001142175">
    <property type="component" value="Unassembled WGS sequence"/>
</dbReference>
<evidence type="ECO:0008006" key="3">
    <source>
        <dbReference type="Google" id="ProtNLM"/>
    </source>
</evidence>
<dbReference type="EMBL" id="JANSUY010000001">
    <property type="protein sequence ID" value="MCR9013772.1"/>
    <property type="molecule type" value="Genomic_DNA"/>
</dbReference>
<proteinExistence type="predicted"/>
<gene>
    <name evidence="1" type="ORF">NU887_01930</name>
</gene>
<name>A0A9X2SXF8_9BACT</name>
<keyword evidence="2" id="KW-1185">Reference proteome</keyword>
<organism evidence="1 2">
    <name type="scientific">Aquiflexum gelatinilyticum</name>
    <dbReference type="NCBI Taxonomy" id="2961943"/>
    <lineage>
        <taxon>Bacteria</taxon>
        <taxon>Pseudomonadati</taxon>
        <taxon>Bacteroidota</taxon>
        <taxon>Cytophagia</taxon>
        <taxon>Cytophagales</taxon>
        <taxon>Cyclobacteriaceae</taxon>
        <taxon>Aquiflexum</taxon>
    </lineage>
</organism>